<organism evidence="1">
    <name type="scientific">Anguilla anguilla</name>
    <name type="common">European freshwater eel</name>
    <name type="synonym">Muraena anguilla</name>
    <dbReference type="NCBI Taxonomy" id="7936"/>
    <lineage>
        <taxon>Eukaryota</taxon>
        <taxon>Metazoa</taxon>
        <taxon>Chordata</taxon>
        <taxon>Craniata</taxon>
        <taxon>Vertebrata</taxon>
        <taxon>Euteleostomi</taxon>
        <taxon>Actinopterygii</taxon>
        <taxon>Neopterygii</taxon>
        <taxon>Teleostei</taxon>
        <taxon>Anguilliformes</taxon>
        <taxon>Anguillidae</taxon>
        <taxon>Anguilla</taxon>
    </lineage>
</organism>
<dbReference type="AlphaFoldDB" id="A0A0E9W9U2"/>
<evidence type="ECO:0000313" key="1">
    <source>
        <dbReference type="EMBL" id="JAH86320.1"/>
    </source>
</evidence>
<accession>A0A0E9W9U2</accession>
<reference evidence="1" key="2">
    <citation type="journal article" date="2015" name="Fish Shellfish Immunol.">
        <title>Early steps in the European eel (Anguilla anguilla)-Vibrio vulnificus interaction in the gills: Role of the RtxA13 toxin.</title>
        <authorList>
            <person name="Callol A."/>
            <person name="Pajuelo D."/>
            <person name="Ebbesson L."/>
            <person name="Teles M."/>
            <person name="MacKenzie S."/>
            <person name="Amaro C."/>
        </authorList>
    </citation>
    <scope>NUCLEOTIDE SEQUENCE</scope>
</reference>
<reference evidence="1" key="1">
    <citation type="submission" date="2014-11" db="EMBL/GenBank/DDBJ databases">
        <authorList>
            <person name="Amaro Gonzalez C."/>
        </authorList>
    </citation>
    <scope>NUCLEOTIDE SEQUENCE</scope>
</reference>
<protein>
    <submittedName>
        <fullName evidence="1">Uncharacterized protein</fullName>
    </submittedName>
</protein>
<name>A0A0E9W9U2_ANGAN</name>
<dbReference type="EMBL" id="GBXM01022257">
    <property type="protein sequence ID" value="JAH86320.1"/>
    <property type="molecule type" value="Transcribed_RNA"/>
</dbReference>
<sequence>MGLTIITRHLLPLDHLKSVTFL</sequence>
<proteinExistence type="predicted"/>